<proteinExistence type="predicted"/>
<organism evidence="1 2">
    <name type="scientific">Fictibacillus aquaticus</name>
    <dbReference type="NCBI Taxonomy" id="2021314"/>
    <lineage>
        <taxon>Bacteria</taxon>
        <taxon>Bacillati</taxon>
        <taxon>Bacillota</taxon>
        <taxon>Bacilli</taxon>
        <taxon>Bacillales</taxon>
        <taxon>Fictibacillaceae</taxon>
        <taxon>Fictibacillus</taxon>
    </lineage>
</organism>
<evidence type="ECO:0000313" key="1">
    <source>
        <dbReference type="EMBL" id="OYD58303.1"/>
    </source>
</evidence>
<dbReference type="NCBIfam" id="TIGR01537">
    <property type="entry name" value="portal_HK97"/>
    <property type="match status" value="1"/>
</dbReference>
<dbReference type="InterPro" id="IPR006944">
    <property type="entry name" value="Phage/GTA_portal"/>
</dbReference>
<dbReference type="Pfam" id="PF04860">
    <property type="entry name" value="Phage_portal"/>
    <property type="match status" value="1"/>
</dbReference>
<keyword evidence="2" id="KW-1185">Reference proteome</keyword>
<comment type="caution">
    <text evidence="1">The sequence shown here is derived from an EMBL/GenBank/DDBJ whole genome shotgun (WGS) entry which is preliminary data.</text>
</comment>
<name>A0A235FBJ9_9BACL</name>
<sequence>MSGELVTNEGSLTVGAIYACVNIKANAIAKLPLQVFKKTKSGRERETAHQAAKLLEKRPNPYMTPFVFKHTASVYRNLWGKAYIAMITDRTGNVTELKLLDPAKVQHAKDSSGDLWFVFSEKGTQQKYHHSEVIYLPYGPGGKSPIEIARETAGTMKAAQKFLGSFYKNGTTTRGIIETPGSLNKDAKTVLRDHWAEAAGGLDNAHKVAILDAGMKWVNISMPLQDAEFIASQKFNIAEIARIFNVPLHMLNELDRSTFSNIEHQAMEFIQNTIQPELVAWEEEFNYKFFTDNEQKRLYVKFNLTSALRGDSQSRAQYYKEMLSSGVYNINEVRALEEEDSIEHGDKHRVDLNHISIDIADEYQMTKARAKGGEKDEK</sequence>
<gene>
    <name evidence="1" type="ORF">CGZ90_08220</name>
</gene>
<reference evidence="1 2" key="1">
    <citation type="submission" date="2017-07" db="EMBL/GenBank/DDBJ databases">
        <title>Fictibacillus sp. nov. GDSW-R2A3 Genome sequencing and assembly.</title>
        <authorList>
            <person name="Mayilraj S."/>
        </authorList>
    </citation>
    <scope>NUCLEOTIDE SEQUENCE [LARGE SCALE GENOMIC DNA]</scope>
    <source>
        <strain evidence="1 2">GDSW-R2A3</strain>
    </source>
</reference>
<dbReference type="EMBL" id="NOII01000002">
    <property type="protein sequence ID" value="OYD58303.1"/>
    <property type="molecule type" value="Genomic_DNA"/>
</dbReference>
<dbReference type="OrthoDB" id="9765386at2"/>
<dbReference type="InterPro" id="IPR006427">
    <property type="entry name" value="Portal_HK97"/>
</dbReference>
<dbReference type="AlphaFoldDB" id="A0A235FBJ9"/>
<accession>A0A235FBJ9</accession>
<evidence type="ECO:0000313" key="2">
    <source>
        <dbReference type="Proteomes" id="UP000215059"/>
    </source>
</evidence>
<dbReference type="Proteomes" id="UP000215059">
    <property type="component" value="Unassembled WGS sequence"/>
</dbReference>
<protein>
    <submittedName>
        <fullName evidence="1">Phage portal protein</fullName>
    </submittedName>
</protein>